<dbReference type="PROSITE" id="PS51257">
    <property type="entry name" value="PROKAR_LIPOPROTEIN"/>
    <property type="match status" value="1"/>
</dbReference>
<protein>
    <recommendedName>
        <fullName evidence="4">HrpT</fullName>
    </recommendedName>
</protein>
<gene>
    <name evidence="2" type="ORF">SAMN05216600_105149</name>
</gene>
<evidence type="ECO:0000256" key="1">
    <source>
        <dbReference type="SAM" id="SignalP"/>
    </source>
</evidence>
<dbReference type="Proteomes" id="UP000198512">
    <property type="component" value="Unassembled WGS sequence"/>
</dbReference>
<name>A0ABY1BA38_9PSED</name>
<keyword evidence="3" id="KW-1185">Reference proteome</keyword>
<sequence>MKLLHAAALLMVALLLGACTTMQTSCFTRACQTVDANDSSLSVWWTPALRNDVTEYTTVYLNE</sequence>
<dbReference type="EMBL" id="FOFP01000005">
    <property type="protein sequence ID" value="SEQ35634.1"/>
    <property type="molecule type" value="Genomic_DNA"/>
</dbReference>
<comment type="caution">
    <text evidence="2">The sequence shown here is derived from an EMBL/GenBank/DDBJ whole genome shotgun (WGS) entry which is preliminary data.</text>
</comment>
<reference evidence="2 3" key="1">
    <citation type="submission" date="2016-10" db="EMBL/GenBank/DDBJ databases">
        <authorList>
            <person name="Varghese N."/>
            <person name="Submissions S."/>
        </authorList>
    </citation>
    <scope>NUCLEOTIDE SEQUENCE [LARGE SCALE GENOMIC DNA]</scope>
    <source>
        <strain evidence="2 3">CIP 109853</strain>
    </source>
</reference>
<evidence type="ECO:0000313" key="3">
    <source>
        <dbReference type="Proteomes" id="UP000198512"/>
    </source>
</evidence>
<keyword evidence="1" id="KW-0732">Signal</keyword>
<accession>A0ABY1BA38</accession>
<evidence type="ECO:0008006" key="4">
    <source>
        <dbReference type="Google" id="ProtNLM"/>
    </source>
</evidence>
<feature type="signal peptide" evidence="1">
    <location>
        <begin position="1"/>
        <end position="18"/>
    </location>
</feature>
<feature type="chain" id="PRO_5047428511" description="HrpT" evidence="1">
    <location>
        <begin position="19"/>
        <end position="63"/>
    </location>
</feature>
<proteinExistence type="predicted"/>
<evidence type="ECO:0000313" key="2">
    <source>
        <dbReference type="EMBL" id="SEQ35634.1"/>
    </source>
</evidence>
<organism evidence="2 3">
    <name type="scientific">Pseudomonas cuatrocienegasensis</name>
    <dbReference type="NCBI Taxonomy" id="543360"/>
    <lineage>
        <taxon>Bacteria</taxon>
        <taxon>Pseudomonadati</taxon>
        <taxon>Pseudomonadota</taxon>
        <taxon>Gammaproteobacteria</taxon>
        <taxon>Pseudomonadales</taxon>
        <taxon>Pseudomonadaceae</taxon>
        <taxon>Pseudomonas</taxon>
    </lineage>
</organism>